<feature type="transmembrane region" description="Helical" evidence="1">
    <location>
        <begin position="44"/>
        <end position="65"/>
    </location>
</feature>
<comment type="caution">
    <text evidence="2">The sequence shown here is derived from an EMBL/GenBank/DDBJ whole genome shotgun (WGS) entry which is preliminary data.</text>
</comment>
<feature type="transmembrane region" description="Helical" evidence="1">
    <location>
        <begin position="12"/>
        <end position="32"/>
    </location>
</feature>
<dbReference type="EMBL" id="FNOS01000003">
    <property type="protein sequence ID" value="SDX80602.1"/>
    <property type="molecule type" value="Genomic_DNA"/>
</dbReference>
<reference evidence="2 3" key="1">
    <citation type="submission" date="2016-10" db="EMBL/GenBank/DDBJ databases">
        <authorList>
            <person name="Varghese N."/>
            <person name="Submissions S."/>
        </authorList>
    </citation>
    <scope>NUCLEOTIDE SEQUENCE [LARGE SCALE GENOMIC DNA]</scope>
    <source>
        <strain evidence="2 3">DSM 20748</strain>
    </source>
</reference>
<dbReference type="InterPro" id="IPR032820">
    <property type="entry name" value="ATPase_put"/>
</dbReference>
<accession>A0A1H3EPC4</accession>
<proteinExistence type="predicted"/>
<evidence type="ECO:0000256" key="1">
    <source>
        <dbReference type="SAM" id="Phobius"/>
    </source>
</evidence>
<keyword evidence="1" id="KW-1133">Transmembrane helix</keyword>
<gene>
    <name evidence="2" type="ORF">SAMN04488081_1325</name>
</gene>
<protein>
    <submittedName>
        <fullName evidence="2">F0F1-ATPase subunit Ca2+/Mg2+ transporter</fullName>
    </submittedName>
</protein>
<evidence type="ECO:0000313" key="3">
    <source>
        <dbReference type="Proteomes" id="UP000198647"/>
    </source>
</evidence>
<keyword evidence="3" id="KW-1185">Reference proteome</keyword>
<organism evidence="2 3">
    <name type="scientific">Salimicrobium album</name>
    <dbReference type="NCBI Taxonomy" id="50717"/>
    <lineage>
        <taxon>Bacteria</taxon>
        <taxon>Bacillati</taxon>
        <taxon>Bacillota</taxon>
        <taxon>Bacilli</taxon>
        <taxon>Bacillales</taxon>
        <taxon>Bacillaceae</taxon>
        <taxon>Salimicrobium</taxon>
    </lineage>
</organism>
<sequence length="72" mass="7434">MGKSNGSFRTIGLVSAISSQLAGGILVGIYAGKWVDGQFGSDPLFLILGLLTGLSAGTYGTIHLVRKYTGDD</sequence>
<keyword evidence="1" id="KW-0812">Transmembrane</keyword>
<dbReference type="Proteomes" id="UP000198647">
    <property type="component" value="Unassembled WGS sequence"/>
</dbReference>
<name>A0A1H3EPC4_9BACI</name>
<evidence type="ECO:0000313" key="2">
    <source>
        <dbReference type="EMBL" id="SDX80602.1"/>
    </source>
</evidence>
<dbReference type="Pfam" id="PF09527">
    <property type="entry name" value="ATPase_gene1"/>
    <property type="match status" value="1"/>
</dbReference>
<keyword evidence="1" id="KW-0472">Membrane</keyword>
<dbReference type="RefSeq" id="WP_008590469.1">
    <property type="nucleotide sequence ID" value="NZ_FNOS01000003.1"/>
</dbReference>